<reference evidence="1" key="2">
    <citation type="journal article" date="2015" name="Fish Shellfish Immunol.">
        <title>Early steps in the European eel (Anguilla anguilla)-Vibrio vulnificus interaction in the gills: Role of the RtxA13 toxin.</title>
        <authorList>
            <person name="Callol A."/>
            <person name="Pajuelo D."/>
            <person name="Ebbesson L."/>
            <person name="Teles M."/>
            <person name="MacKenzie S."/>
            <person name="Amaro C."/>
        </authorList>
    </citation>
    <scope>NUCLEOTIDE SEQUENCE</scope>
</reference>
<protein>
    <submittedName>
        <fullName evidence="1">Uncharacterized protein</fullName>
    </submittedName>
</protein>
<dbReference type="EMBL" id="GBXM01053068">
    <property type="protein sequence ID" value="JAH55509.1"/>
    <property type="molecule type" value="Transcribed_RNA"/>
</dbReference>
<organism evidence="1">
    <name type="scientific">Anguilla anguilla</name>
    <name type="common">European freshwater eel</name>
    <name type="synonym">Muraena anguilla</name>
    <dbReference type="NCBI Taxonomy" id="7936"/>
    <lineage>
        <taxon>Eukaryota</taxon>
        <taxon>Metazoa</taxon>
        <taxon>Chordata</taxon>
        <taxon>Craniata</taxon>
        <taxon>Vertebrata</taxon>
        <taxon>Euteleostomi</taxon>
        <taxon>Actinopterygii</taxon>
        <taxon>Neopterygii</taxon>
        <taxon>Teleostei</taxon>
        <taxon>Anguilliformes</taxon>
        <taxon>Anguillidae</taxon>
        <taxon>Anguilla</taxon>
    </lineage>
</organism>
<sequence length="26" mass="3101">MRLAHLQCTAILLLMICHFLWCVCMH</sequence>
<evidence type="ECO:0000313" key="1">
    <source>
        <dbReference type="EMBL" id="JAH55509.1"/>
    </source>
</evidence>
<proteinExistence type="predicted"/>
<dbReference type="AlphaFoldDB" id="A0A0E9TP69"/>
<accession>A0A0E9TP69</accession>
<name>A0A0E9TP69_ANGAN</name>
<reference evidence="1" key="1">
    <citation type="submission" date="2014-11" db="EMBL/GenBank/DDBJ databases">
        <authorList>
            <person name="Amaro Gonzalez C."/>
        </authorList>
    </citation>
    <scope>NUCLEOTIDE SEQUENCE</scope>
</reference>